<dbReference type="PROSITE" id="PS50283">
    <property type="entry name" value="NA_SOLUT_SYMP_3"/>
    <property type="match status" value="1"/>
</dbReference>
<keyword evidence="13" id="KW-0675">Receptor</keyword>
<dbReference type="InterPro" id="IPR001734">
    <property type="entry name" value="Na/solute_symporter"/>
</dbReference>
<feature type="domain" description="TonB-dependent receptor-like beta-barrel" evidence="11">
    <location>
        <begin position="913"/>
        <end position="1223"/>
    </location>
</feature>
<feature type="region of interest" description="Disordered" evidence="9">
    <location>
        <begin position="1121"/>
        <end position="1140"/>
    </location>
</feature>
<name>A0ABU9ECM9_9BACT</name>
<feature type="transmembrane region" description="Helical" evidence="10">
    <location>
        <begin position="193"/>
        <end position="211"/>
    </location>
</feature>
<keyword evidence="7" id="KW-0998">Cell outer membrane</keyword>
<keyword evidence="4 10" id="KW-0812">Transmembrane</keyword>
<feature type="transmembrane region" description="Helical" evidence="10">
    <location>
        <begin position="585"/>
        <end position="604"/>
    </location>
</feature>
<keyword evidence="5 10" id="KW-1133">Transmembrane helix</keyword>
<dbReference type="PANTHER" id="PTHR11819:SF77">
    <property type="entry name" value="SODIUM_GLUCOSE COTRANSPORT PROTEIN"/>
    <property type="match status" value="1"/>
</dbReference>
<proteinExistence type="inferred from homology"/>
<dbReference type="InterPro" id="IPR000531">
    <property type="entry name" value="Beta-barrel_TonB"/>
</dbReference>
<feature type="transmembrane region" description="Helical" evidence="10">
    <location>
        <begin position="417"/>
        <end position="438"/>
    </location>
</feature>
<evidence type="ECO:0000256" key="5">
    <source>
        <dbReference type="ARBA" id="ARBA00022989"/>
    </source>
</evidence>
<evidence type="ECO:0000256" key="8">
    <source>
        <dbReference type="RuleBase" id="RU003357"/>
    </source>
</evidence>
<evidence type="ECO:0000259" key="11">
    <source>
        <dbReference type="Pfam" id="PF00593"/>
    </source>
</evidence>
<comment type="similarity">
    <text evidence="3">Belongs to the sodium:solute symporter (SSF) (TC 2.A.21) family.</text>
</comment>
<comment type="subcellular location">
    <subcellularLocation>
        <location evidence="2 8">Cell outer membrane</location>
    </subcellularLocation>
    <subcellularLocation>
        <location evidence="1">Membrane</location>
        <topology evidence="1">Multi-pass membrane protein</topology>
    </subcellularLocation>
</comment>
<dbReference type="CDD" id="cd11477">
    <property type="entry name" value="SLC5sbd_u1"/>
    <property type="match status" value="1"/>
</dbReference>
<dbReference type="Gene3D" id="2.40.170.20">
    <property type="entry name" value="TonB-dependent receptor, beta-barrel domain"/>
    <property type="match status" value="1"/>
</dbReference>
<feature type="transmembrane region" description="Helical" evidence="10">
    <location>
        <begin position="125"/>
        <end position="145"/>
    </location>
</feature>
<dbReference type="SUPFAM" id="SSF56935">
    <property type="entry name" value="Porins"/>
    <property type="match status" value="1"/>
</dbReference>
<sequence>MTPLDLWIVAGYLVATLLVGMALARRASGSLEDFFVGGRSLPWWLAGTSMAATTFSIDTPLYVAGVVGTRGIAGNWEWWSFGVAHVVLLYVFARLWRRAEVVTDNELSELRYGGRPAAVLRGVKGFLFAGVMGPISLGLAMLAMVKVIDALEVLPALGLSGAQDRLWAVVAVSVLVLIYAGISGLWGVVVTDFVQFVLGMLGALLVAWAAVDHLGGLGGLVEAAGAVEHVDLLAFTPLTWGEGGRIVWSTAAGISASTFLAYVGLQWWAFRRSDGGGEFVQRLAAARTEAEAQKAAWLFNLLHYVVRTWPWIIVALAAVVIYPELEDPELGYPRLMLDFLPAGLLGLVVASLVAAFMSTVSTTINWSASYLTHDLYARFLRPDASSRERVVAARIASVVVTALGAAAAFYSDNVTTLFRLIIAVGTGPGLVLILRWFWWRVNASAELAAMLAGFLVGLGTSVVPVLTISDFGLRLLVTAGVTTAVWMPVMWLTPPETDERLDAFYRKVRPSGPGWAAQRARTGVHPDTPLAHDLTRVAAGLLILFGAMFAVGGAVLLRPGVAVASVVSVVIGAALLRWTNLRRRAAEAALVLAVLAGGAAAGSAQAVDIDPSDDPGMPLTEWLSGRFPGLMVLGSSGSPGSAPRLRMRGPGSIAVSNEPVVVLDGHRIDASPRSTTLEAGGQAPSRLDDVPLSSLATVEVLRGPEAAARWGANASNGVILLTSRSPAATKSGGLRAWASVGRSRDRADRPDNWFGREGTGACFAWEAADGRCTQTELQRFGPFDAAATTPFGERTVGGAGVDALVGVGRVALELGGSWTLDQGVLVRPEFETAAPTPPAGEERIAARVAAATDVGAAGRLRVGLLAVQRHIDRVVDGNDFAGLHATGLLGFAERSETGGGYRLFTPGQVYARELTQQADRVIGSASLSGASGAWSWAVSGGYDGLDRIDEGYVPPAVVILGSRLPRGVSDWNDTRVDRWSGRAATTLGWSAGALRGATTLSADLLVSSFRRDDLGGVGIAADERDPELADDVTRLTLDGDRRIRGVALLQQLRIGRGAEVRGGVRVEWNEAFGRAFDRTALPFAALDLAPGRGGPLAGWWPEDWTVRGAWGRGVGVVDQDGRDLDRVQPSADRSPPLESTQGWELGTRFRAFRGRVAGEVVRYSTTTRGLLLRTPLLYEPAAAGAVFAPVGEVRNDGWEAGLQLVVHRTRAAQWTLDVAAAFPRNRVTRLDPGVVIRQGVQWSEEGYPLAGYWDRPSTFIDRDGDGVLLPSEISVASEDSFLGSPHPSREIGIGSRVTSGPVEVGVRLLHRGGHHLRNLTEGFRCQVTLCRGFNDPSAPLAEQARALPAAIFPPEFVTEAGFIEDASFWRLSEARVTLALPAAWPGAPRLSVAGHDLAVWADYTGMDPEVNQFGGTDLLARDFMTQPPVARWTVRLDVTGPRW</sequence>
<feature type="transmembrane region" description="Helical" evidence="10">
    <location>
        <begin position="342"/>
        <end position="371"/>
    </location>
</feature>
<evidence type="ECO:0000256" key="4">
    <source>
        <dbReference type="ARBA" id="ARBA00022692"/>
    </source>
</evidence>
<evidence type="ECO:0000256" key="9">
    <source>
        <dbReference type="SAM" id="MobiDB-lite"/>
    </source>
</evidence>
<keyword evidence="6 8" id="KW-0472">Membrane</keyword>
<evidence type="ECO:0000256" key="10">
    <source>
        <dbReference type="SAM" id="Phobius"/>
    </source>
</evidence>
<feature type="transmembrane region" description="Helical" evidence="10">
    <location>
        <begin position="6"/>
        <end position="24"/>
    </location>
</feature>
<feature type="transmembrane region" description="Helical" evidence="10">
    <location>
        <begin position="473"/>
        <end position="492"/>
    </location>
</feature>
<evidence type="ECO:0000256" key="1">
    <source>
        <dbReference type="ARBA" id="ARBA00004141"/>
    </source>
</evidence>
<feature type="transmembrane region" description="Helical" evidence="10">
    <location>
        <begin position="561"/>
        <end position="578"/>
    </location>
</feature>
<keyword evidence="14" id="KW-1185">Reference proteome</keyword>
<evidence type="ECO:0000256" key="3">
    <source>
        <dbReference type="ARBA" id="ARBA00006434"/>
    </source>
</evidence>
<feature type="transmembrane region" description="Helical" evidence="10">
    <location>
        <begin position="44"/>
        <end position="64"/>
    </location>
</feature>
<gene>
    <name evidence="13" type="ORF">WI372_15960</name>
</gene>
<dbReference type="Proteomes" id="UP001484239">
    <property type="component" value="Unassembled WGS sequence"/>
</dbReference>
<dbReference type="InterPro" id="IPR037066">
    <property type="entry name" value="Plug_dom_sf"/>
</dbReference>
<dbReference type="RefSeq" id="WP_405287429.1">
    <property type="nucleotide sequence ID" value="NZ_JBBHLI010000011.1"/>
</dbReference>
<evidence type="ECO:0000256" key="7">
    <source>
        <dbReference type="ARBA" id="ARBA00023237"/>
    </source>
</evidence>
<comment type="caution">
    <text evidence="13">The sequence shown here is derived from an EMBL/GenBank/DDBJ whole genome shotgun (WGS) entry which is preliminary data.</text>
</comment>
<feature type="transmembrane region" description="Helical" evidence="10">
    <location>
        <begin position="304"/>
        <end position="322"/>
    </location>
</feature>
<evidence type="ECO:0000313" key="13">
    <source>
        <dbReference type="EMBL" id="MEK9502488.1"/>
    </source>
</evidence>
<evidence type="ECO:0000313" key="14">
    <source>
        <dbReference type="Proteomes" id="UP001484239"/>
    </source>
</evidence>
<dbReference type="EMBL" id="JBBHLI010000011">
    <property type="protein sequence ID" value="MEK9502488.1"/>
    <property type="molecule type" value="Genomic_DNA"/>
</dbReference>
<feature type="transmembrane region" description="Helical" evidence="10">
    <location>
        <begin position="447"/>
        <end position="467"/>
    </location>
</feature>
<dbReference type="Gene3D" id="1.20.1730.10">
    <property type="entry name" value="Sodium/glucose cotransporter"/>
    <property type="match status" value="1"/>
</dbReference>
<keyword evidence="8" id="KW-0798">TonB box</keyword>
<feature type="transmembrane region" description="Helical" evidence="10">
    <location>
        <begin position="165"/>
        <end position="186"/>
    </location>
</feature>
<dbReference type="Gene3D" id="2.170.130.10">
    <property type="entry name" value="TonB-dependent receptor, plug domain"/>
    <property type="match status" value="1"/>
</dbReference>
<accession>A0ABU9ECM9</accession>
<dbReference type="Pfam" id="PF00593">
    <property type="entry name" value="TonB_dep_Rec_b-barrel"/>
    <property type="match status" value="1"/>
</dbReference>
<feature type="transmembrane region" description="Helical" evidence="10">
    <location>
        <begin position="391"/>
        <end position="411"/>
    </location>
</feature>
<dbReference type="InterPro" id="IPR036942">
    <property type="entry name" value="Beta-barrel_TonB_sf"/>
</dbReference>
<evidence type="ECO:0000256" key="6">
    <source>
        <dbReference type="ARBA" id="ARBA00023136"/>
    </source>
</evidence>
<dbReference type="Pfam" id="PF07715">
    <property type="entry name" value="Plug"/>
    <property type="match status" value="1"/>
</dbReference>
<dbReference type="PANTHER" id="PTHR11819">
    <property type="entry name" value="SOLUTE CARRIER FAMILY 5"/>
    <property type="match status" value="1"/>
</dbReference>
<organism evidence="13 14">
    <name type="scientific">Gaopeijia maritima</name>
    <dbReference type="NCBI Taxonomy" id="3119007"/>
    <lineage>
        <taxon>Bacteria</taxon>
        <taxon>Pseudomonadati</taxon>
        <taxon>Gemmatimonadota</taxon>
        <taxon>Longimicrobiia</taxon>
        <taxon>Gaopeijiales</taxon>
        <taxon>Gaopeijiaceae</taxon>
        <taxon>Gaopeijia</taxon>
    </lineage>
</organism>
<feature type="transmembrane region" description="Helical" evidence="10">
    <location>
        <begin position="537"/>
        <end position="555"/>
    </location>
</feature>
<feature type="transmembrane region" description="Helical" evidence="10">
    <location>
        <begin position="76"/>
        <end position="93"/>
    </location>
</feature>
<comment type="similarity">
    <text evidence="8">Belongs to the TonB-dependent receptor family.</text>
</comment>
<evidence type="ECO:0000256" key="2">
    <source>
        <dbReference type="ARBA" id="ARBA00004442"/>
    </source>
</evidence>
<dbReference type="InterPro" id="IPR012910">
    <property type="entry name" value="Plug_dom"/>
</dbReference>
<protein>
    <submittedName>
        <fullName evidence="13">TonB-dependent receptor</fullName>
    </submittedName>
</protein>
<reference evidence="13 14" key="1">
    <citation type="submission" date="2024-02" db="EMBL/GenBank/DDBJ databases">
        <title>A novel Gemmatimonadota bacterium.</title>
        <authorList>
            <person name="Du Z.-J."/>
            <person name="Ye Y.-Q."/>
        </authorList>
    </citation>
    <scope>NUCLEOTIDE SEQUENCE [LARGE SCALE GENOMIC DNA]</scope>
    <source>
        <strain evidence="13 14">DH-20</strain>
    </source>
</reference>
<dbReference type="InterPro" id="IPR038377">
    <property type="entry name" value="Na/Glc_symporter_sf"/>
</dbReference>
<feature type="domain" description="TonB-dependent receptor plug" evidence="12">
    <location>
        <begin position="619"/>
        <end position="718"/>
    </location>
</feature>
<evidence type="ECO:0000259" key="12">
    <source>
        <dbReference type="Pfam" id="PF07715"/>
    </source>
</evidence>
<dbReference type="Pfam" id="PF00474">
    <property type="entry name" value="SSF"/>
    <property type="match status" value="1"/>
</dbReference>
<feature type="transmembrane region" description="Helical" evidence="10">
    <location>
        <begin position="246"/>
        <end position="265"/>
    </location>
</feature>